<dbReference type="RefSeq" id="WP_033084309.1">
    <property type="nucleotide sequence ID" value="NZ_JQEC01000071.1"/>
</dbReference>
<gene>
    <name evidence="2" type="ORF">GAB14E_4408</name>
</gene>
<keyword evidence="1" id="KW-0472">Membrane</keyword>
<feature type="transmembrane region" description="Helical" evidence="1">
    <location>
        <begin position="106"/>
        <end position="126"/>
    </location>
</feature>
<sequence>MYFDLLNNPETAQTIDLWVMLGFIGVLILSYKNWRVNPSVFITSIILFGCFVVANNTFEYFWLSDNTQPDYNFYLTWLQFDVLAIIAIISVHLITRVRFHKATSAIMYLLAINTVTYLSMHIDIMVLENREAWWLWTWYTPSILLVEFTIIITLATISILEIKKQVISQ</sequence>
<name>A0A099KBP1_COLPS</name>
<organism evidence="2 3">
    <name type="scientific">Colwellia psychrerythraea</name>
    <name type="common">Vibrio psychroerythus</name>
    <dbReference type="NCBI Taxonomy" id="28229"/>
    <lineage>
        <taxon>Bacteria</taxon>
        <taxon>Pseudomonadati</taxon>
        <taxon>Pseudomonadota</taxon>
        <taxon>Gammaproteobacteria</taxon>
        <taxon>Alteromonadales</taxon>
        <taxon>Colwelliaceae</taxon>
        <taxon>Colwellia</taxon>
    </lineage>
</organism>
<feature type="transmembrane region" description="Helical" evidence="1">
    <location>
        <begin position="138"/>
        <end position="160"/>
    </location>
</feature>
<proteinExistence type="predicted"/>
<evidence type="ECO:0000313" key="3">
    <source>
        <dbReference type="Proteomes" id="UP000029868"/>
    </source>
</evidence>
<feature type="transmembrane region" description="Helical" evidence="1">
    <location>
        <begin position="12"/>
        <end position="29"/>
    </location>
</feature>
<comment type="caution">
    <text evidence="2">The sequence shown here is derived from an EMBL/GenBank/DDBJ whole genome shotgun (WGS) entry which is preliminary data.</text>
</comment>
<keyword evidence="1" id="KW-1133">Transmembrane helix</keyword>
<evidence type="ECO:0000313" key="2">
    <source>
        <dbReference type="EMBL" id="KGJ87730.1"/>
    </source>
</evidence>
<dbReference type="OrthoDB" id="6305908at2"/>
<dbReference type="PATRIC" id="fig|28229.3.peg.4386"/>
<feature type="transmembrane region" description="Helical" evidence="1">
    <location>
        <begin position="74"/>
        <end position="94"/>
    </location>
</feature>
<keyword evidence="1" id="KW-0812">Transmembrane</keyword>
<reference evidence="2 3" key="1">
    <citation type="submission" date="2014-08" db="EMBL/GenBank/DDBJ databases">
        <title>Genomic and Phenotypic Diversity of Colwellia psychrerythraea strains from Disparate Marine Basins.</title>
        <authorList>
            <person name="Techtmann S.M."/>
            <person name="Stelling S.C."/>
            <person name="Utturkar S.M."/>
            <person name="Alshibli N."/>
            <person name="Harris A."/>
            <person name="Brown S.D."/>
            <person name="Hazen T.C."/>
        </authorList>
    </citation>
    <scope>NUCLEOTIDE SEQUENCE [LARGE SCALE GENOMIC DNA]</scope>
    <source>
        <strain evidence="2 3">GAB14E</strain>
    </source>
</reference>
<dbReference type="EMBL" id="JQEC01000071">
    <property type="protein sequence ID" value="KGJ87730.1"/>
    <property type="molecule type" value="Genomic_DNA"/>
</dbReference>
<evidence type="ECO:0000256" key="1">
    <source>
        <dbReference type="SAM" id="Phobius"/>
    </source>
</evidence>
<dbReference type="Proteomes" id="UP000029868">
    <property type="component" value="Unassembled WGS sequence"/>
</dbReference>
<accession>A0A099KBP1</accession>
<feature type="transmembrane region" description="Helical" evidence="1">
    <location>
        <begin position="36"/>
        <end position="54"/>
    </location>
</feature>
<dbReference type="AlphaFoldDB" id="A0A099KBP1"/>
<protein>
    <submittedName>
        <fullName evidence="2">Uncharacterized protein</fullName>
    </submittedName>
</protein>